<protein>
    <submittedName>
        <fullName evidence="1">Uncharacterized protein</fullName>
    </submittedName>
</protein>
<evidence type="ECO:0000313" key="1">
    <source>
        <dbReference type="EMBL" id="DAE08392.1"/>
    </source>
</evidence>
<organism evidence="1">
    <name type="scientific">Podoviridae sp. ctOAf25</name>
    <dbReference type="NCBI Taxonomy" id="2825245"/>
    <lineage>
        <taxon>Viruses</taxon>
        <taxon>Duplodnaviria</taxon>
        <taxon>Heunggongvirae</taxon>
        <taxon>Uroviricota</taxon>
        <taxon>Caudoviricetes</taxon>
    </lineage>
</organism>
<name>A0A8S5PNP6_9CAUD</name>
<reference evidence="1" key="1">
    <citation type="journal article" date="2021" name="Proc. Natl. Acad. Sci. U.S.A.">
        <title>A Catalog of Tens of Thousands of Viruses from Human Metagenomes Reveals Hidden Associations with Chronic Diseases.</title>
        <authorList>
            <person name="Tisza M.J."/>
            <person name="Buck C.B."/>
        </authorList>
    </citation>
    <scope>NUCLEOTIDE SEQUENCE</scope>
    <source>
        <strain evidence="1">CtOAf25</strain>
    </source>
</reference>
<sequence>MRGYNELELPNAKKTIVLDHLPSFDIADYDFTNEKDLMKYFKNIERICRSSRSYKKYIEYLRNCVDMTSCSFYKNVNNIDTYSIKIHIHHSPLTLFDLVTTIYAKRVACQENISENAVAKEVMFNHYRLNVGLIPLSETVHELVHNGYLFIPTNYVYGDYKTFVQIYGKYMDPQLKATLEYSEAISRTYDYNKETQVLDMHMVHIDPSGSYDFPSTEEVINKLQSRIDDIDNSATENQYMIATKKED</sequence>
<dbReference type="EMBL" id="BK015468">
    <property type="protein sequence ID" value="DAE08392.1"/>
    <property type="molecule type" value="Genomic_DNA"/>
</dbReference>
<accession>A0A8S5PNP6</accession>
<proteinExistence type="predicted"/>